<keyword evidence="3 5" id="KW-0808">Transferase</keyword>
<protein>
    <submittedName>
        <fullName evidence="5">Cellulose synthase/poly-beta-1,6-N-acetylglucosamine synthase-like glycosyltransferase</fullName>
    </submittedName>
</protein>
<dbReference type="PANTHER" id="PTHR43630:SF1">
    <property type="entry name" value="POLY-BETA-1,6-N-ACETYL-D-GLUCOSAMINE SYNTHASE"/>
    <property type="match status" value="1"/>
</dbReference>
<name>A0A419X362_9BACT</name>
<dbReference type="CDD" id="cd06423">
    <property type="entry name" value="CESA_like"/>
    <property type="match status" value="1"/>
</dbReference>
<keyword evidence="6" id="KW-1185">Reference proteome</keyword>
<reference evidence="5 6" key="1">
    <citation type="submission" date="2018-09" db="EMBL/GenBank/DDBJ databases">
        <title>Genomic Encyclopedia of Archaeal and Bacterial Type Strains, Phase II (KMG-II): from individual species to whole genera.</title>
        <authorList>
            <person name="Goeker M."/>
        </authorList>
    </citation>
    <scope>NUCLEOTIDE SEQUENCE [LARGE SCALE GENOMIC DNA]</scope>
    <source>
        <strain evidence="5 6">DSM 21950</strain>
    </source>
</reference>
<dbReference type="Gene3D" id="3.90.550.10">
    <property type="entry name" value="Spore Coat Polysaccharide Biosynthesis Protein SpsA, Chain A"/>
    <property type="match status" value="1"/>
</dbReference>
<dbReference type="AlphaFoldDB" id="A0A419X362"/>
<sequence>MTILTDIIHIIEYILLIYFGFGAIYILIFVLASLIKYKPNRKKDIRQRKTAVLIPGYKEDAVIVDVAKQALLQSYKQEQFDVVVIADSFQSETLQKLNNLPIKVIEVSFEKSTKSKALNKAMEVLGDNYEIACILDADNIMAEDVLERINEAFENGYKVVQGHRVAKNLNTSFAILDAVSEELNNNIFRNGHRVLGLSSALIGSGMAFDYAFFKSTMKQVNAVGGFDKELELRLLKDKQKIEYLPDAIVYDEKIQKSDAFANQRKRWLSAQFIYFRRYVLSGLFHLIFKGNVDFFDKVYQMISPPRILLLGLVGIMTVAYWMIELLVPNAVQLAVTPLYWTIVCGITIAAFAFGIPRKFYNKETLLAILSLPKAFLIMFASLFKLKGANKKFIHTQHGQQV</sequence>
<organism evidence="5 6">
    <name type="scientific">Marinifilum flexuosum</name>
    <dbReference type="NCBI Taxonomy" id="1117708"/>
    <lineage>
        <taxon>Bacteria</taxon>
        <taxon>Pseudomonadati</taxon>
        <taxon>Bacteroidota</taxon>
        <taxon>Bacteroidia</taxon>
        <taxon>Marinilabiliales</taxon>
        <taxon>Marinifilaceae</taxon>
    </lineage>
</organism>
<comment type="similarity">
    <text evidence="1">Belongs to the glycosyltransferase 2 family.</text>
</comment>
<dbReference type="PANTHER" id="PTHR43630">
    <property type="entry name" value="POLY-BETA-1,6-N-ACETYL-D-GLUCOSAMINE SYNTHASE"/>
    <property type="match status" value="1"/>
</dbReference>
<evidence type="ECO:0000256" key="1">
    <source>
        <dbReference type="ARBA" id="ARBA00006739"/>
    </source>
</evidence>
<dbReference type="OrthoDB" id="1523666at2"/>
<dbReference type="EMBL" id="RAPQ01000009">
    <property type="protein sequence ID" value="RKE02142.1"/>
    <property type="molecule type" value="Genomic_DNA"/>
</dbReference>
<keyword evidence="4" id="KW-0472">Membrane</keyword>
<dbReference type="Proteomes" id="UP000284531">
    <property type="component" value="Unassembled WGS sequence"/>
</dbReference>
<keyword evidence="4" id="KW-1133">Transmembrane helix</keyword>
<dbReference type="RefSeq" id="WP_120240001.1">
    <property type="nucleotide sequence ID" value="NZ_RAPQ01000009.1"/>
</dbReference>
<evidence type="ECO:0000313" key="6">
    <source>
        <dbReference type="Proteomes" id="UP000284531"/>
    </source>
</evidence>
<evidence type="ECO:0000313" key="5">
    <source>
        <dbReference type="EMBL" id="RKE02142.1"/>
    </source>
</evidence>
<feature type="transmembrane region" description="Helical" evidence="4">
    <location>
        <begin position="13"/>
        <end position="35"/>
    </location>
</feature>
<keyword evidence="2" id="KW-0328">Glycosyltransferase</keyword>
<feature type="transmembrane region" description="Helical" evidence="4">
    <location>
        <begin position="333"/>
        <end position="353"/>
    </location>
</feature>
<proteinExistence type="inferred from homology"/>
<evidence type="ECO:0000256" key="2">
    <source>
        <dbReference type="ARBA" id="ARBA00022676"/>
    </source>
</evidence>
<evidence type="ECO:0000256" key="4">
    <source>
        <dbReference type="SAM" id="Phobius"/>
    </source>
</evidence>
<dbReference type="GO" id="GO:0016757">
    <property type="term" value="F:glycosyltransferase activity"/>
    <property type="evidence" value="ECO:0007669"/>
    <property type="project" value="UniProtKB-KW"/>
</dbReference>
<dbReference type="Pfam" id="PF13641">
    <property type="entry name" value="Glyco_tranf_2_3"/>
    <property type="match status" value="1"/>
</dbReference>
<gene>
    <name evidence="5" type="ORF">BXY64_2225</name>
</gene>
<evidence type="ECO:0000256" key="3">
    <source>
        <dbReference type="ARBA" id="ARBA00022679"/>
    </source>
</evidence>
<feature type="transmembrane region" description="Helical" evidence="4">
    <location>
        <begin position="365"/>
        <end position="383"/>
    </location>
</feature>
<dbReference type="InterPro" id="IPR029044">
    <property type="entry name" value="Nucleotide-diphossugar_trans"/>
</dbReference>
<accession>A0A419X362</accession>
<dbReference type="SUPFAM" id="SSF53448">
    <property type="entry name" value="Nucleotide-diphospho-sugar transferases"/>
    <property type="match status" value="1"/>
</dbReference>
<keyword evidence="4" id="KW-0812">Transmembrane</keyword>
<comment type="caution">
    <text evidence="5">The sequence shown here is derived from an EMBL/GenBank/DDBJ whole genome shotgun (WGS) entry which is preliminary data.</text>
</comment>
<feature type="transmembrane region" description="Helical" evidence="4">
    <location>
        <begin position="307"/>
        <end position="327"/>
    </location>
</feature>